<dbReference type="InterPro" id="IPR000551">
    <property type="entry name" value="MerR-type_HTH_dom"/>
</dbReference>
<evidence type="ECO:0000313" key="4">
    <source>
        <dbReference type="Proteomes" id="UP000184291"/>
    </source>
</evidence>
<keyword evidence="1" id="KW-0238">DNA-binding</keyword>
<dbReference type="Proteomes" id="UP000184291">
    <property type="component" value="Unassembled WGS sequence"/>
</dbReference>
<dbReference type="PANTHER" id="PTHR30204">
    <property type="entry name" value="REDOX-CYCLING DRUG-SENSING TRANSCRIPTIONAL ACTIVATOR SOXR"/>
    <property type="match status" value="1"/>
</dbReference>
<dbReference type="CDD" id="cd01109">
    <property type="entry name" value="HTH_YyaN"/>
    <property type="match status" value="1"/>
</dbReference>
<dbReference type="GO" id="GO:0003700">
    <property type="term" value="F:DNA-binding transcription factor activity"/>
    <property type="evidence" value="ECO:0007669"/>
    <property type="project" value="InterPro"/>
</dbReference>
<dbReference type="Gene3D" id="1.10.1660.10">
    <property type="match status" value="1"/>
</dbReference>
<dbReference type="AlphaFoldDB" id="A0A1M4RY68"/>
<dbReference type="InterPro" id="IPR009061">
    <property type="entry name" value="DNA-bd_dom_put_sf"/>
</dbReference>
<evidence type="ECO:0000259" key="2">
    <source>
        <dbReference type="PROSITE" id="PS50937"/>
    </source>
</evidence>
<dbReference type="PANTHER" id="PTHR30204:SF98">
    <property type="entry name" value="HTH-TYPE TRANSCRIPTIONAL REGULATOR ADHR"/>
    <property type="match status" value="1"/>
</dbReference>
<keyword evidence="4" id="KW-1185">Reference proteome</keyword>
<dbReference type="InterPro" id="IPR047057">
    <property type="entry name" value="MerR_fam"/>
</dbReference>
<protein>
    <recommendedName>
        <fullName evidence="2">HTH merR-type domain-containing protein</fullName>
    </recommendedName>
</protein>
<dbReference type="STRING" id="1892869.ACGLYG10_1091"/>
<dbReference type="RefSeq" id="WP_073328743.1">
    <property type="nucleotide sequence ID" value="NZ_FQTT01000009.1"/>
</dbReference>
<name>A0A1M4RY68_9ACTO</name>
<gene>
    <name evidence="3" type="ORF">ACGLYG10_1091</name>
</gene>
<dbReference type="SMART" id="SM00422">
    <property type="entry name" value="HTH_MERR"/>
    <property type="match status" value="1"/>
</dbReference>
<proteinExistence type="predicted"/>
<dbReference type="Pfam" id="PF13411">
    <property type="entry name" value="MerR_1"/>
    <property type="match status" value="1"/>
</dbReference>
<evidence type="ECO:0000256" key="1">
    <source>
        <dbReference type="ARBA" id="ARBA00023125"/>
    </source>
</evidence>
<sequence length="153" mass="16800">MDAEALAQALRLAVDPPGGVGIEALQGLVRDDQAADWDIGTTARHLQLSPHTLRYYERVGLVTVTRDSVGHRRYTPATIRRLVFLARMRASGLSIADLQRYIKLVDAGPETIPARVALLTGHRDALRHRIAQLQLALAATEFKLATYSEGPQP</sequence>
<dbReference type="GO" id="GO:0003677">
    <property type="term" value="F:DNA binding"/>
    <property type="evidence" value="ECO:0007669"/>
    <property type="project" value="UniProtKB-KW"/>
</dbReference>
<evidence type="ECO:0000313" key="3">
    <source>
        <dbReference type="EMBL" id="SHE24881.1"/>
    </source>
</evidence>
<reference evidence="4" key="1">
    <citation type="submission" date="2016-09" db="EMBL/GenBank/DDBJ databases">
        <authorList>
            <person name="Strepis N."/>
        </authorList>
    </citation>
    <scope>NUCLEOTIDE SEQUENCE [LARGE SCALE GENOMIC DNA]</scope>
</reference>
<dbReference type="EMBL" id="FQTT01000009">
    <property type="protein sequence ID" value="SHE24881.1"/>
    <property type="molecule type" value="Genomic_DNA"/>
</dbReference>
<dbReference type="OrthoDB" id="9802039at2"/>
<dbReference type="PROSITE" id="PS50937">
    <property type="entry name" value="HTH_MERR_2"/>
    <property type="match status" value="1"/>
</dbReference>
<accession>A0A1M4RY68</accession>
<dbReference type="SUPFAM" id="SSF46955">
    <property type="entry name" value="Putative DNA-binding domain"/>
    <property type="match status" value="1"/>
</dbReference>
<organism evidence="3 4">
    <name type="scientific">Actinomyces glycerinitolerans</name>
    <dbReference type="NCBI Taxonomy" id="1892869"/>
    <lineage>
        <taxon>Bacteria</taxon>
        <taxon>Bacillati</taxon>
        <taxon>Actinomycetota</taxon>
        <taxon>Actinomycetes</taxon>
        <taxon>Actinomycetales</taxon>
        <taxon>Actinomycetaceae</taxon>
        <taxon>Actinomyces</taxon>
    </lineage>
</organism>
<feature type="domain" description="HTH merR-type" evidence="2">
    <location>
        <begin position="36"/>
        <end position="104"/>
    </location>
</feature>